<dbReference type="EMBL" id="QPMM01000003">
    <property type="protein sequence ID" value="RFS23936.1"/>
    <property type="molecule type" value="Genomic_DNA"/>
</dbReference>
<dbReference type="AlphaFoldDB" id="A0A3E1YCF5"/>
<dbReference type="Proteomes" id="UP000260644">
    <property type="component" value="Unassembled WGS sequence"/>
</dbReference>
<name>A0A3E1YCF5_9BACT</name>
<protein>
    <submittedName>
        <fullName evidence="2">Uncharacterized protein</fullName>
    </submittedName>
</protein>
<accession>A0A3E1YCF5</accession>
<organism evidence="2 3">
    <name type="scientific">Chitinophaga silvatica</name>
    <dbReference type="NCBI Taxonomy" id="2282649"/>
    <lineage>
        <taxon>Bacteria</taxon>
        <taxon>Pseudomonadati</taxon>
        <taxon>Bacteroidota</taxon>
        <taxon>Chitinophagia</taxon>
        <taxon>Chitinophagales</taxon>
        <taxon>Chitinophagaceae</taxon>
        <taxon>Chitinophaga</taxon>
    </lineage>
</organism>
<feature type="transmembrane region" description="Helical" evidence="1">
    <location>
        <begin position="44"/>
        <end position="65"/>
    </location>
</feature>
<gene>
    <name evidence="2" type="ORF">DVR12_08620</name>
</gene>
<evidence type="ECO:0000313" key="3">
    <source>
        <dbReference type="Proteomes" id="UP000260644"/>
    </source>
</evidence>
<evidence type="ECO:0000256" key="1">
    <source>
        <dbReference type="SAM" id="Phobius"/>
    </source>
</evidence>
<keyword evidence="1" id="KW-0812">Transmembrane</keyword>
<sequence>MDKKEKINMEVFDLAVKQAVEHAEIRVRLELSEKVEFYKRLCKFLILLISLVTVCSIVLNIRMLIDCC</sequence>
<keyword evidence="1" id="KW-1133">Transmembrane helix</keyword>
<keyword evidence="3" id="KW-1185">Reference proteome</keyword>
<evidence type="ECO:0000313" key="2">
    <source>
        <dbReference type="EMBL" id="RFS23936.1"/>
    </source>
</evidence>
<comment type="caution">
    <text evidence="2">The sequence shown here is derived from an EMBL/GenBank/DDBJ whole genome shotgun (WGS) entry which is preliminary data.</text>
</comment>
<reference evidence="2 3" key="1">
    <citation type="submission" date="2018-07" db="EMBL/GenBank/DDBJ databases">
        <title>Chitinophaga K2CV101002-2 sp. nov., isolated from a monsoon evergreen broad-leaved forest soil.</title>
        <authorList>
            <person name="Lv Y."/>
        </authorList>
    </citation>
    <scope>NUCLEOTIDE SEQUENCE [LARGE SCALE GENOMIC DNA]</scope>
    <source>
        <strain evidence="2 3">GDMCC 1.1288</strain>
    </source>
</reference>
<proteinExistence type="predicted"/>
<keyword evidence="1" id="KW-0472">Membrane</keyword>